<dbReference type="GO" id="GO:0003677">
    <property type="term" value="F:DNA binding"/>
    <property type="evidence" value="ECO:0007669"/>
    <property type="project" value="InterPro"/>
</dbReference>
<accession>A0A6L2R519</accession>
<feature type="binding site" evidence="7">
    <location>
        <position position="259"/>
    </location>
    <ligand>
        <name>Mg(2+)</name>
        <dbReference type="ChEBI" id="CHEBI:18420"/>
        <label>1</label>
    </ligand>
</feature>
<feature type="binding site" evidence="7">
    <location>
        <position position="37"/>
    </location>
    <ligand>
        <name>Mg(2+)</name>
        <dbReference type="ChEBI" id="CHEBI:18420"/>
        <label>1</label>
    </ligand>
</feature>
<dbReference type="GO" id="GO:0008081">
    <property type="term" value="F:phosphoric diester hydrolase activity"/>
    <property type="evidence" value="ECO:0007669"/>
    <property type="project" value="TreeGrafter"/>
</dbReference>
<gene>
    <name evidence="10" type="primary">xthA</name>
    <name evidence="10" type="ORF">ZNDK_0479</name>
</gene>
<reference evidence="10 11" key="1">
    <citation type="journal article" date="2020" name="ISME J.">
        <title>Parallel Reductive Genome Evolution in Desulfovibrio Ectosymbionts Independently Acquired by Trichonympha Protists in the Termite Gut.</title>
        <authorList>
            <person name="Takeuchi M."/>
            <person name="Kuwahara H."/>
            <person name="Murakami T."/>
            <person name="Takahashi K."/>
            <person name="Kajitani R."/>
            <person name="Toyoda A."/>
            <person name="Itoh T."/>
            <person name="Ohkuma M."/>
            <person name="Hongoh Y."/>
        </authorList>
    </citation>
    <scope>NUCLEOTIDE SEQUENCE [LARGE SCALE GENOMIC DNA]</scope>
    <source>
        <strain evidence="10">ZnDsv-02</strain>
    </source>
</reference>
<dbReference type="InterPro" id="IPR036691">
    <property type="entry name" value="Endo/exonu/phosph_ase_sf"/>
</dbReference>
<dbReference type="PANTHER" id="PTHR22748">
    <property type="entry name" value="AP ENDONUCLEASE"/>
    <property type="match status" value="1"/>
</dbReference>
<evidence type="ECO:0000256" key="8">
    <source>
        <dbReference type="PIRSR" id="PIRSR604808-3"/>
    </source>
</evidence>
<evidence type="ECO:0000313" key="10">
    <source>
        <dbReference type="EMBL" id="GFH62708.1"/>
    </source>
</evidence>
<evidence type="ECO:0000256" key="4">
    <source>
        <dbReference type="ARBA" id="ARBA00022801"/>
    </source>
</evidence>
<dbReference type="PANTHER" id="PTHR22748:SF6">
    <property type="entry name" value="DNA-(APURINIC OR APYRIMIDINIC SITE) ENDONUCLEASE"/>
    <property type="match status" value="1"/>
</dbReference>
<evidence type="ECO:0000256" key="2">
    <source>
        <dbReference type="ARBA" id="ARBA00007092"/>
    </source>
</evidence>
<dbReference type="GO" id="GO:0003906">
    <property type="term" value="F:DNA-(apurinic or apyrimidinic site) endonuclease activity"/>
    <property type="evidence" value="ECO:0007669"/>
    <property type="project" value="TreeGrafter"/>
</dbReference>
<dbReference type="GO" id="GO:0008311">
    <property type="term" value="F:double-stranded DNA 3'-5' DNA exonuclease activity"/>
    <property type="evidence" value="ECO:0007669"/>
    <property type="project" value="TreeGrafter"/>
</dbReference>
<feature type="site" description="Important for catalytic activity" evidence="8">
    <location>
        <position position="233"/>
    </location>
</feature>
<feature type="active site" evidence="6">
    <location>
        <position position="111"/>
    </location>
</feature>
<keyword evidence="4" id="KW-0378">Hydrolase</keyword>
<name>A0A6L2R519_9BACT</name>
<dbReference type="InterPro" id="IPR004808">
    <property type="entry name" value="AP_endonuc_1"/>
</dbReference>
<dbReference type="Pfam" id="PF03372">
    <property type="entry name" value="Exo_endo_phos"/>
    <property type="match status" value="1"/>
</dbReference>
<evidence type="ECO:0000256" key="5">
    <source>
        <dbReference type="ARBA" id="ARBA00022842"/>
    </source>
</evidence>
<keyword evidence="5 7" id="KW-0460">Magnesium</keyword>
<comment type="similarity">
    <text evidence="2">Belongs to the DNA repair enzymes AP/ExoA family.</text>
</comment>
<dbReference type="SUPFAM" id="SSF56219">
    <property type="entry name" value="DNase I-like"/>
    <property type="match status" value="1"/>
</dbReference>
<dbReference type="EMBL" id="BLLL01000004">
    <property type="protein sequence ID" value="GFH62708.1"/>
    <property type="molecule type" value="Genomic_DNA"/>
</dbReference>
<feature type="active site" description="Proton donor/acceptor" evidence="6">
    <location>
        <position position="161"/>
    </location>
</feature>
<comment type="cofactor">
    <cofactor evidence="7">
        <name>Mg(2+)</name>
        <dbReference type="ChEBI" id="CHEBI:18420"/>
    </cofactor>
    <cofactor evidence="7">
        <name>Mn(2+)</name>
        <dbReference type="ChEBI" id="CHEBI:29035"/>
    </cofactor>
    <text evidence="7">Probably binds two magnesium or manganese ions per subunit.</text>
</comment>
<dbReference type="NCBIfam" id="TIGR00195">
    <property type="entry name" value="exoDNase_III"/>
    <property type="match status" value="1"/>
</dbReference>
<evidence type="ECO:0000259" key="9">
    <source>
        <dbReference type="Pfam" id="PF03372"/>
    </source>
</evidence>
<feature type="binding site" evidence="7">
    <location>
        <position position="9"/>
    </location>
    <ligand>
        <name>Mg(2+)</name>
        <dbReference type="ChEBI" id="CHEBI:18420"/>
        <label>1</label>
    </ligand>
</feature>
<feature type="site" description="Transition state stabilizer" evidence="8">
    <location>
        <position position="163"/>
    </location>
</feature>
<dbReference type="PROSITE" id="PS51435">
    <property type="entry name" value="AP_NUCLEASE_F1_4"/>
    <property type="match status" value="1"/>
</dbReference>
<comment type="cofactor">
    <cofactor evidence="1">
        <name>Mn(2+)</name>
        <dbReference type="ChEBI" id="CHEBI:29035"/>
    </cofactor>
</comment>
<feature type="binding site" evidence="7">
    <location>
        <position position="163"/>
    </location>
    <ligand>
        <name>Mg(2+)</name>
        <dbReference type="ChEBI" id="CHEBI:18420"/>
        <label>1</label>
    </ligand>
</feature>
<dbReference type="GO" id="GO:0006284">
    <property type="term" value="P:base-excision repair"/>
    <property type="evidence" value="ECO:0007669"/>
    <property type="project" value="TreeGrafter"/>
</dbReference>
<proteinExistence type="inferred from homology"/>
<evidence type="ECO:0000256" key="7">
    <source>
        <dbReference type="PIRSR" id="PIRSR604808-2"/>
    </source>
</evidence>
<evidence type="ECO:0000256" key="3">
    <source>
        <dbReference type="ARBA" id="ARBA00022723"/>
    </source>
</evidence>
<protein>
    <submittedName>
        <fullName evidence="10">Exodeoxyribonuclease III</fullName>
    </submittedName>
</protein>
<evidence type="ECO:0000256" key="6">
    <source>
        <dbReference type="PIRSR" id="PIRSR604808-1"/>
    </source>
</evidence>
<dbReference type="Gene3D" id="3.60.10.10">
    <property type="entry name" value="Endonuclease/exonuclease/phosphatase"/>
    <property type="match status" value="1"/>
</dbReference>
<dbReference type="NCBIfam" id="TIGR00633">
    <property type="entry name" value="xth"/>
    <property type="match status" value="1"/>
</dbReference>
<dbReference type="Proteomes" id="UP000505077">
    <property type="component" value="Unassembled WGS sequence"/>
</dbReference>
<dbReference type="GO" id="GO:0046872">
    <property type="term" value="F:metal ion binding"/>
    <property type="evidence" value="ECO:0007669"/>
    <property type="project" value="UniProtKB-KW"/>
</dbReference>
<keyword evidence="3 7" id="KW-0479">Metal-binding</keyword>
<feature type="binding site" evidence="7">
    <location>
        <position position="258"/>
    </location>
    <ligand>
        <name>Mg(2+)</name>
        <dbReference type="ChEBI" id="CHEBI:18420"/>
        <label>1</label>
    </ligand>
</feature>
<feature type="active site" description="Proton acceptor" evidence="6">
    <location>
        <position position="259"/>
    </location>
</feature>
<dbReference type="AlphaFoldDB" id="A0A6L2R519"/>
<dbReference type="InterPro" id="IPR005135">
    <property type="entry name" value="Endo/exonuclease/phosphatase"/>
</dbReference>
<evidence type="ECO:0000256" key="1">
    <source>
        <dbReference type="ARBA" id="ARBA00001936"/>
    </source>
</evidence>
<feature type="domain" description="Endonuclease/exonuclease/phosphatase" evidence="9">
    <location>
        <begin position="6"/>
        <end position="259"/>
    </location>
</feature>
<sequence length="269" mass="30393">MLLKFVSWNVNGLRAVSAREDWRWFAETDANVVALQETKARPEQLAPEVASPLGWYAYWASSTVKKGYSGVAVYSKILPRRVGVELPDAAFGGEGRLLHLEFDALHYFNGYFPNGGPEELDANSRPTGKFRRVPYKMDFFDAFLQYAETCRKTKPVVVCGDFNIAHKPIDLARPAQNVNCTGFLPEERAFLDRFVAAGYVDTFRHKHGEKTGCYSWWSYKSGARAKNVGWRIDYFFVSQELAPAVRDAWIDFAVYGSDHCPVGLALELP</sequence>
<dbReference type="InterPro" id="IPR020848">
    <property type="entry name" value="AP_endonuclease_F1_CS"/>
</dbReference>
<evidence type="ECO:0000313" key="11">
    <source>
        <dbReference type="Proteomes" id="UP000505077"/>
    </source>
</evidence>
<organism evidence="10 11">
    <name type="scientific">Candidatus Desulfovibrio kirbyi</name>
    <dbReference type="NCBI Taxonomy" id="2696086"/>
    <lineage>
        <taxon>Bacteria</taxon>
        <taxon>Pseudomonadati</taxon>
        <taxon>Thermodesulfobacteriota</taxon>
        <taxon>Desulfovibrionia</taxon>
        <taxon>Desulfovibrionales</taxon>
        <taxon>Desulfovibrionaceae</taxon>
        <taxon>Desulfovibrio</taxon>
    </lineage>
</organism>
<feature type="binding site" evidence="7">
    <location>
        <position position="161"/>
    </location>
    <ligand>
        <name>Mg(2+)</name>
        <dbReference type="ChEBI" id="CHEBI:18420"/>
        <label>1</label>
    </ligand>
</feature>
<dbReference type="PROSITE" id="PS00727">
    <property type="entry name" value="AP_NUCLEASE_F1_2"/>
    <property type="match status" value="1"/>
</dbReference>
<keyword evidence="7" id="KW-0464">Manganese</keyword>
<feature type="site" description="Interaction with DNA substrate" evidence="8">
    <location>
        <position position="259"/>
    </location>
</feature>
<comment type="caution">
    <text evidence="10">The sequence shown here is derived from an EMBL/GenBank/DDBJ whole genome shotgun (WGS) entry which is preliminary data.</text>
</comment>